<dbReference type="PIRSF" id="PIRSF002401">
    <property type="entry name" value="GTP_bd_Obg/CgtA"/>
    <property type="match status" value="1"/>
</dbReference>
<dbReference type="InterPro" id="IPR031167">
    <property type="entry name" value="G_OBG"/>
</dbReference>
<evidence type="ECO:0000313" key="6">
    <source>
        <dbReference type="EMBL" id="KAG5180601.1"/>
    </source>
</evidence>
<sequence>MVLAARGGAPGLGNQIMAGSRKHRSMSPKKLPGAHGESREFELELKTIADVGLVGYPNAGKSTLLGIMSHAKPETAAYPFTTLHPQVGHLEYSDARQVTVADIPGLIDGAHLNRGLGHEFLRHIERTKALVYVVDVAGTEGRDPCQDLFSLREELFLYDETLPLKPSLVVANKIDEPGAEENLAKLQEAAAPLQVIPVCAFFGEGVEHVAIQVRELVELAETLPKLPSVLDVPEQ</sequence>
<dbReference type="AlphaFoldDB" id="A0A835YS70"/>
<dbReference type="PANTHER" id="PTHR11702">
    <property type="entry name" value="DEVELOPMENTALLY REGULATED GTP-BINDING PROTEIN-RELATED"/>
    <property type="match status" value="1"/>
</dbReference>
<dbReference type="EMBL" id="JAFCMP010000379">
    <property type="protein sequence ID" value="KAG5180601.1"/>
    <property type="molecule type" value="Genomic_DNA"/>
</dbReference>
<name>A0A835YS70_9STRA</name>
<dbReference type="Proteomes" id="UP000664859">
    <property type="component" value="Unassembled WGS sequence"/>
</dbReference>
<comment type="similarity">
    <text evidence="1">Belongs to the TRAFAC class OBG-HflX-like GTPase superfamily. OBG GTPase family.</text>
</comment>
<keyword evidence="2" id="KW-0547">Nucleotide-binding</keyword>
<dbReference type="InterPro" id="IPR014100">
    <property type="entry name" value="GTP-bd_Obg/CgtA"/>
</dbReference>
<dbReference type="InterPro" id="IPR006073">
    <property type="entry name" value="GTP-bd"/>
</dbReference>
<evidence type="ECO:0000259" key="4">
    <source>
        <dbReference type="PROSITE" id="PS51710"/>
    </source>
</evidence>
<dbReference type="SUPFAM" id="SSF52540">
    <property type="entry name" value="P-loop containing nucleoside triphosphate hydrolases"/>
    <property type="match status" value="1"/>
</dbReference>
<feature type="region of interest" description="Disordered" evidence="3">
    <location>
        <begin position="1"/>
        <end position="38"/>
    </location>
</feature>
<accession>A0A835YS70</accession>
<dbReference type="Gene3D" id="3.40.50.300">
    <property type="entry name" value="P-loop containing nucleotide triphosphate hydrolases"/>
    <property type="match status" value="1"/>
</dbReference>
<dbReference type="InterPro" id="IPR027417">
    <property type="entry name" value="P-loop_NTPase"/>
</dbReference>
<protein>
    <submittedName>
        <fullName evidence="6">P-loop containing nucleoside triphosphate hydrolase protein</fullName>
    </submittedName>
</protein>
<proteinExistence type="inferred from homology"/>
<evidence type="ECO:0000256" key="2">
    <source>
        <dbReference type="ARBA" id="ARBA00022741"/>
    </source>
</evidence>
<gene>
    <name evidence="6" type="ORF">JKP88DRAFT_270190</name>
</gene>
<dbReference type="GO" id="GO:0005525">
    <property type="term" value="F:GTP binding"/>
    <property type="evidence" value="ECO:0007669"/>
    <property type="project" value="InterPro"/>
</dbReference>
<dbReference type="InterPro" id="IPR006169">
    <property type="entry name" value="GTP1_OBG_dom"/>
</dbReference>
<keyword evidence="7" id="KW-1185">Reference proteome</keyword>
<feature type="domain" description="Obg" evidence="5">
    <location>
        <begin position="1"/>
        <end position="48"/>
    </location>
</feature>
<reference evidence="6" key="1">
    <citation type="submission" date="2021-02" db="EMBL/GenBank/DDBJ databases">
        <title>First Annotated Genome of the Yellow-green Alga Tribonema minus.</title>
        <authorList>
            <person name="Mahan K.M."/>
        </authorList>
    </citation>
    <scope>NUCLEOTIDE SEQUENCE</scope>
    <source>
        <strain evidence="6">UTEX B ZZ1240</strain>
    </source>
</reference>
<dbReference type="InterPro" id="IPR045086">
    <property type="entry name" value="OBG_GTPase"/>
</dbReference>
<feature type="domain" description="OBG-type G" evidence="4">
    <location>
        <begin position="49"/>
        <end position="218"/>
    </location>
</feature>
<dbReference type="PRINTS" id="PR00326">
    <property type="entry name" value="GTP1OBG"/>
</dbReference>
<dbReference type="OrthoDB" id="347018at2759"/>
<dbReference type="GO" id="GO:0005739">
    <property type="term" value="C:mitochondrion"/>
    <property type="evidence" value="ECO:0007669"/>
    <property type="project" value="TreeGrafter"/>
</dbReference>
<dbReference type="PANTHER" id="PTHR11702:SF31">
    <property type="entry name" value="MITOCHONDRIAL RIBOSOME-ASSOCIATED GTPASE 2"/>
    <property type="match status" value="1"/>
</dbReference>
<dbReference type="GO" id="GO:0000287">
    <property type="term" value="F:magnesium ion binding"/>
    <property type="evidence" value="ECO:0007669"/>
    <property type="project" value="InterPro"/>
</dbReference>
<dbReference type="GO" id="GO:0003924">
    <property type="term" value="F:GTPase activity"/>
    <property type="evidence" value="ECO:0007669"/>
    <property type="project" value="InterPro"/>
</dbReference>
<organism evidence="6 7">
    <name type="scientific">Tribonema minus</name>
    <dbReference type="NCBI Taxonomy" id="303371"/>
    <lineage>
        <taxon>Eukaryota</taxon>
        <taxon>Sar</taxon>
        <taxon>Stramenopiles</taxon>
        <taxon>Ochrophyta</taxon>
        <taxon>PX clade</taxon>
        <taxon>Xanthophyceae</taxon>
        <taxon>Tribonematales</taxon>
        <taxon>Tribonemataceae</taxon>
        <taxon>Tribonema</taxon>
    </lineage>
</organism>
<keyword evidence="6" id="KW-0378">Hydrolase</keyword>
<dbReference type="PROSITE" id="PS51710">
    <property type="entry name" value="G_OBG"/>
    <property type="match status" value="1"/>
</dbReference>
<evidence type="ECO:0000256" key="1">
    <source>
        <dbReference type="ARBA" id="ARBA00007699"/>
    </source>
</evidence>
<comment type="caution">
    <text evidence="6">The sequence shown here is derived from an EMBL/GenBank/DDBJ whole genome shotgun (WGS) entry which is preliminary data.</text>
</comment>
<dbReference type="Pfam" id="PF01926">
    <property type="entry name" value="MMR_HSR1"/>
    <property type="match status" value="1"/>
</dbReference>
<evidence type="ECO:0000259" key="5">
    <source>
        <dbReference type="PROSITE" id="PS51883"/>
    </source>
</evidence>
<dbReference type="CDD" id="cd01898">
    <property type="entry name" value="Obg"/>
    <property type="match status" value="1"/>
</dbReference>
<evidence type="ECO:0000256" key="3">
    <source>
        <dbReference type="SAM" id="MobiDB-lite"/>
    </source>
</evidence>
<evidence type="ECO:0000313" key="7">
    <source>
        <dbReference type="Proteomes" id="UP000664859"/>
    </source>
</evidence>
<dbReference type="GO" id="GO:0042254">
    <property type="term" value="P:ribosome biogenesis"/>
    <property type="evidence" value="ECO:0007669"/>
    <property type="project" value="UniProtKB-UniRule"/>
</dbReference>
<dbReference type="PROSITE" id="PS51883">
    <property type="entry name" value="OBG"/>
    <property type="match status" value="1"/>
</dbReference>